<evidence type="ECO:0000313" key="1">
    <source>
        <dbReference type="EMBL" id="QKE92444.1"/>
    </source>
</evidence>
<name>A0A6M8HV17_9PROT</name>
<dbReference type="EMBL" id="CP053708">
    <property type="protein sequence ID" value="QKE92444.1"/>
    <property type="molecule type" value="Genomic_DNA"/>
</dbReference>
<dbReference type="Gene3D" id="3.40.50.620">
    <property type="entry name" value="HUPs"/>
    <property type="match status" value="1"/>
</dbReference>
<accession>A0A6M8HV17</accession>
<gene>
    <name evidence="1" type="ORF">HN018_05385</name>
</gene>
<dbReference type="SUPFAM" id="SSF52402">
    <property type="entry name" value="Adenine nucleotide alpha hydrolases-like"/>
    <property type="match status" value="1"/>
</dbReference>
<dbReference type="Proteomes" id="UP000500767">
    <property type="component" value="Chromosome"/>
</dbReference>
<organism evidence="1 2">
    <name type="scientific">Lichenicola cladoniae</name>
    <dbReference type="NCBI Taxonomy" id="1484109"/>
    <lineage>
        <taxon>Bacteria</taxon>
        <taxon>Pseudomonadati</taxon>
        <taxon>Pseudomonadota</taxon>
        <taxon>Alphaproteobacteria</taxon>
        <taxon>Acetobacterales</taxon>
        <taxon>Acetobacteraceae</taxon>
        <taxon>Lichenicola</taxon>
    </lineage>
</organism>
<dbReference type="InterPro" id="IPR052188">
    <property type="entry name" value="Ni-pincer_cofactor_biosynth"/>
</dbReference>
<sequence>MQALLAGLDAPRVAIAVSGGIDSLTLSAVAAPVLGGRLTLHHATSPAVPHEATERTRALAAGLDARLVIFDAGEFDDPSYRANPANRCFFCKTNLYGAIATRLRGTDTLVLSGTNTDDLSDYRPGLQAADAHSVRHPFVEAAISKATLRRIAPLVGLGHLADLPSAPCLSSRIETGLFIEPATLALVHAVERSVAARLGSDGRIVRCRVRRDGLVIELDAISLQDVQDGLEATLRHTISDLVAEAGEPPRALRFAAYRTGSAFLRPVSDAAQPVQP</sequence>
<dbReference type="GO" id="GO:0016787">
    <property type="term" value="F:hydrolase activity"/>
    <property type="evidence" value="ECO:0007669"/>
    <property type="project" value="UniProtKB-KW"/>
</dbReference>
<dbReference type="AlphaFoldDB" id="A0A6M8HV17"/>
<reference evidence="1 2" key="1">
    <citation type="journal article" date="2014" name="World J. Microbiol. Biotechnol.">
        <title>Biodiversity and physiological characteristics of Antarctic and Arctic lichens-associated bacteria.</title>
        <authorList>
            <person name="Lee Y.M."/>
            <person name="Kim E.H."/>
            <person name="Lee H.K."/>
            <person name="Hong S.G."/>
        </authorList>
    </citation>
    <scope>NUCLEOTIDE SEQUENCE [LARGE SCALE GENOMIC DNA]</scope>
    <source>
        <strain evidence="1 2">PAMC 26569</strain>
    </source>
</reference>
<dbReference type="KEGG" id="lck:HN018_05385"/>
<proteinExistence type="predicted"/>
<evidence type="ECO:0000313" key="2">
    <source>
        <dbReference type="Proteomes" id="UP000500767"/>
    </source>
</evidence>
<keyword evidence="1" id="KW-0378">Hydrolase</keyword>
<keyword evidence="2" id="KW-1185">Reference proteome</keyword>
<dbReference type="InterPro" id="IPR014729">
    <property type="entry name" value="Rossmann-like_a/b/a_fold"/>
</dbReference>
<dbReference type="PANTHER" id="PTHR43169:SF2">
    <property type="entry name" value="NAD_GMP SYNTHASE DOMAIN-CONTAINING PROTEIN"/>
    <property type="match status" value="1"/>
</dbReference>
<dbReference type="PANTHER" id="PTHR43169">
    <property type="entry name" value="EXSB FAMILY PROTEIN"/>
    <property type="match status" value="1"/>
</dbReference>
<protein>
    <submittedName>
        <fullName evidence="1">Adenine nucleotide alpha hydrolase</fullName>
    </submittedName>
</protein>